<dbReference type="EMBL" id="CAJPWZ010001070">
    <property type="protein sequence ID" value="CAG2207109.1"/>
    <property type="molecule type" value="Genomic_DNA"/>
</dbReference>
<comment type="caution">
    <text evidence="2">The sequence shown here is derived from an EMBL/GenBank/DDBJ whole genome shotgun (WGS) entry which is preliminary data.</text>
</comment>
<dbReference type="PROSITE" id="PS50143">
    <property type="entry name" value="BIR_REPEAT_2"/>
    <property type="match status" value="1"/>
</dbReference>
<dbReference type="AlphaFoldDB" id="A0A8S3RQ09"/>
<dbReference type="Gene3D" id="1.10.1170.10">
    <property type="entry name" value="Inhibitor Of Apoptosis Protein (2mihbC-IAP-1), Chain A"/>
    <property type="match status" value="1"/>
</dbReference>
<organism evidence="2 3">
    <name type="scientific">Mytilus edulis</name>
    <name type="common">Blue mussel</name>
    <dbReference type="NCBI Taxonomy" id="6550"/>
    <lineage>
        <taxon>Eukaryota</taxon>
        <taxon>Metazoa</taxon>
        <taxon>Spiralia</taxon>
        <taxon>Lophotrochozoa</taxon>
        <taxon>Mollusca</taxon>
        <taxon>Bivalvia</taxon>
        <taxon>Autobranchia</taxon>
        <taxon>Pteriomorphia</taxon>
        <taxon>Mytilida</taxon>
        <taxon>Mytiloidea</taxon>
        <taxon>Mytilidae</taxon>
        <taxon>Mytilinae</taxon>
        <taxon>Mytilus</taxon>
    </lineage>
</organism>
<dbReference type="Pfam" id="PF00653">
    <property type="entry name" value="BIR"/>
    <property type="match status" value="1"/>
</dbReference>
<evidence type="ECO:0000313" key="2">
    <source>
        <dbReference type="EMBL" id="CAG2207109.1"/>
    </source>
</evidence>
<dbReference type="SMART" id="SM00238">
    <property type="entry name" value="BIR"/>
    <property type="match status" value="1"/>
</dbReference>
<evidence type="ECO:0000256" key="1">
    <source>
        <dbReference type="SAM" id="MobiDB-lite"/>
    </source>
</evidence>
<dbReference type="InterPro" id="IPR001370">
    <property type="entry name" value="BIR_rpt"/>
</dbReference>
<reference evidence="2" key="1">
    <citation type="submission" date="2021-03" db="EMBL/GenBank/DDBJ databases">
        <authorList>
            <person name="Bekaert M."/>
        </authorList>
    </citation>
    <scope>NUCLEOTIDE SEQUENCE</scope>
</reference>
<sequence length="176" mass="19842">METKVLFASRPPQQSELVTSVTGSEALEPYKTESDGESVDETSLKDVAKDRASSEPVKIAPQRDFQYSTSDEQKTGVHSTVPFKFKREYKTFNLRKKSFNSSCKWPLSKPSIPEMANAGFFCSGCLTWAQCYSCGLKRLWQEGDDPFDKLLHDNCSHLKHIKEKKASGEVYDSTNP</sequence>
<proteinExistence type="predicted"/>
<evidence type="ECO:0000313" key="3">
    <source>
        <dbReference type="Proteomes" id="UP000683360"/>
    </source>
</evidence>
<dbReference type="Proteomes" id="UP000683360">
    <property type="component" value="Unassembled WGS sequence"/>
</dbReference>
<keyword evidence="3" id="KW-1185">Reference proteome</keyword>
<protein>
    <submittedName>
        <fullName evidence="2">NAIP</fullName>
    </submittedName>
</protein>
<feature type="compositionally biased region" description="Polar residues" evidence="1">
    <location>
        <begin position="11"/>
        <end position="23"/>
    </location>
</feature>
<dbReference type="SUPFAM" id="SSF57924">
    <property type="entry name" value="Inhibitor of apoptosis (IAP) repeat"/>
    <property type="match status" value="1"/>
</dbReference>
<name>A0A8S3RQ09_MYTED</name>
<gene>
    <name evidence="2" type="ORF">MEDL_21382</name>
</gene>
<feature type="compositionally biased region" description="Basic and acidic residues" evidence="1">
    <location>
        <begin position="42"/>
        <end position="53"/>
    </location>
</feature>
<dbReference type="OrthoDB" id="2196114at2759"/>
<feature type="region of interest" description="Disordered" evidence="1">
    <location>
        <begin position="1"/>
        <end position="73"/>
    </location>
</feature>
<accession>A0A8S3RQ09</accession>